<reference evidence="2" key="1">
    <citation type="journal article" date="2013" name="J. Plant Res.">
        <title>Effect of fungi and light on seed germination of three Opuntia species from semiarid lands of central Mexico.</title>
        <authorList>
            <person name="Delgado-Sanchez P."/>
            <person name="Jimenez-Bremont J.F."/>
            <person name="Guerrero-Gonzalez Mde L."/>
            <person name="Flores J."/>
        </authorList>
    </citation>
    <scope>NUCLEOTIDE SEQUENCE</scope>
    <source>
        <tissue evidence="2">Cladode</tissue>
    </source>
</reference>
<accession>A0A7C8ZK02</accession>
<feature type="chain" id="PRO_5027550019" evidence="1">
    <location>
        <begin position="25"/>
        <end position="140"/>
    </location>
</feature>
<dbReference type="EMBL" id="GISG01135718">
    <property type="protein sequence ID" value="MBA4643933.1"/>
    <property type="molecule type" value="Transcribed_RNA"/>
</dbReference>
<reference evidence="2" key="2">
    <citation type="submission" date="2020-07" db="EMBL/GenBank/DDBJ databases">
        <authorList>
            <person name="Vera ALvarez R."/>
            <person name="Arias-Moreno D.M."/>
            <person name="Jimenez-Jacinto V."/>
            <person name="Jimenez-Bremont J.F."/>
            <person name="Swaminathan K."/>
            <person name="Moose S.P."/>
            <person name="Guerrero-Gonzalez M.L."/>
            <person name="Marino-Ramirez L."/>
            <person name="Landsman D."/>
            <person name="Rodriguez-Kessler M."/>
            <person name="Delgado-Sanchez P."/>
        </authorList>
    </citation>
    <scope>NUCLEOTIDE SEQUENCE</scope>
    <source>
        <tissue evidence="2">Cladode</tissue>
    </source>
</reference>
<keyword evidence="1" id="KW-0732">Signal</keyword>
<name>A0A7C8ZK02_OPUST</name>
<organism evidence="2">
    <name type="scientific">Opuntia streptacantha</name>
    <name type="common">Prickly pear cactus</name>
    <name type="synonym">Opuntia cardona</name>
    <dbReference type="NCBI Taxonomy" id="393608"/>
    <lineage>
        <taxon>Eukaryota</taxon>
        <taxon>Viridiplantae</taxon>
        <taxon>Streptophyta</taxon>
        <taxon>Embryophyta</taxon>
        <taxon>Tracheophyta</taxon>
        <taxon>Spermatophyta</taxon>
        <taxon>Magnoliopsida</taxon>
        <taxon>eudicotyledons</taxon>
        <taxon>Gunneridae</taxon>
        <taxon>Pentapetalae</taxon>
        <taxon>Caryophyllales</taxon>
        <taxon>Cactineae</taxon>
        <taxon>Cactaceae</taxon>
        <taxon>Opuntioideae</taxon>
        <taxon>Opuntia</taxon>
    </lineage>
</organism>
<proteinExistence type="predicted"/>
<sequence length="140" mass="15704">MILPTNTFTFLTSSLHLLLTPCKSSQPRKAKWSLQLNVPRRSYPSLTNPSSSTPSLLPKSYLLPNTLIITLFKDPKCKTLLISTTPFLSINPLMSSTIHTPISLLTDPNPETRLGQNKWVAETRLSFLQYSPYCANPMAR</sequence>
<protein>
    <submittedName>
        <fullName evidence="2">Uncharacterized protein</fullName>
    </submittedName>
</protein>
<feature type="signal peptide" evidence="1">
    <location>
        <begin position="1"/>
        <end position="24"/>
    </location>
</feature>
<dbReference type="AlphaFoldDB" id="A0A7C8ZK02"/>
<evidence type="ECO:0000256" key="1">
    <source>
        <dbReference type="SAM" id="SignalP"/>
    </source>
</evidence>
<evidence type="ECO:0000313" key="2">
    <source>
        <dbReference type="EMBL" id="MBA4643933.1"/>
    </source>
</evidence>